<comment type="caution">
    <text evidence="6">The sequence shown here is derived from an EMBL/GenBank/DDBJ whole genome shotgun (WGS) entry which is preliminary data.</text>
</comment>
<keyword evidence="2" id="KW-0285">Flavoprotein</keyword>
<proteinExistence type="predicted"/>
<evidence type="ECO:0000256" key="2">
    <source>
        <dbReference type="ARBA" id="ARBA00022630"/>
    </source>
</evidence>
<feature type="domain" description="FAD-binding" evidence="5">
    <location>
        <begin position="2"/>
        <end position="364"/>
    </location>
</feature>
<dbReference type="InterPro" id="IPR002938">
    <property type="entry name" value="FAD-bd"/>
</dbReference>
<gene>
    <name evidence="6" type="ORF">INT45_002518</name>
</gene>
<dbReference type="EMBL" id="JAEPRB010000021">
    <property type="protein sequence ID" value="KAG2226052.1"/>
    <property type="molecule type" value="Genomic_DNA"/>
</dbReference>
<dbReference type="PRINTS" id="PR00420">
    <property type="entry name" value="RNGMNOXGNASE"/>
</dbReference>
<dbReference type="Proteomes" id="UP000646827">
    <property type="component" value="Unassembled WGS sequence"/>
</dbReference>
<dbReference type="GO" id="GO:0071949">
    <property type="term" value="F:FAD binding"/>
    <property type="evidence" value="ECO:0007669"/>
    <property type="project" value="InterPro"/>
</dbReference>
<sequence>MYDVLISGAGPVGLFFAYQMANLGHSVLILDKSSGPTGQSRAILMTSRTLETLDNRGIAHHFLKNAVITHGSQAFSQGHLIGYLDAVNENTLFPHMTCLPQTKTEIAFGEILQQKSLTIQRETALESYKQTSDHVEAIIKRSDGSTETIQAKYIIGADGSHSAVRKCTEGWTYDGYAVSTRFAMADVVLEGKDADMFNNGRVSAFSHPKGSAAIIPLGPNADKGPFYHRLMCNLEPYKLAGQDSKVTHGLLQDETVTLSEVQKNVAERIAPLQIVPKHPAWISLFRVNERKANGYRRNKAFLIGDAAHCHSPVGGQGMNLGLQDADNLAWKLSLVLKGLSSDPEKLLDSYSLEREPIAEQVLKATGNMTSAGFRNSYLLCNHHTLLRNVYCNVYRTCQNLYCFPNDAGKKVKKKKLRVEVPKDSPLLLANSSSNRRQKNTGLIEPGSYLHESGLLRKRILTHALRLERKTLRDILQGCRDQHAVIFVGSRPSRRTYCPWTQDFWTKVKKTYSSQVAQPIIIESTWHARDSRVPDYVEEKENENAEDVFWLEDRWDTFDSVSKRIGLTAHMWDKPETPAAIIIVRPDLYVAHSSLIRSTEDIDSALEVLGGYLQQQKH</sequence>
<dbReference type="Pfam" id="PF01494">
    <property type="entry name" value="FAD_binding_3"/>
    <property type="match status" value="1"/>
</dbReference>
<evidence type="ECO:0000313" key="6">
    <source>
        <dbReference type="EMBL" id="KAG2226052.1"/>
    </source>
</evidence>
<evidence type="ECO:0000256" key="4">
    <source>
        <dbReference type="ARBA" id="ARBA00023002"/>
    </source>
</evidence>
<dbReference type="GO" id="GO:0016709">
    <property type="term" value="F:oxidoreductase activity, acting on paired donors, with incorporation or reduction of molecular oxygen, NAD(P)H as one donor, and incorporation of one atom of oxygen"/>
    <property type="evidence" value="ECO:0007669"/>
    <property type="project" value="UniProtKB-ARBA"/>
</dbReference>
<evidence type="ECO:0000259" key="5">
    <source>
        <dbReference type="Pfam" id="PF01494"/>
    </source>
</evidence>
<dbReference type="Gene3D" id="3.50.50.60">
    <property type="entry name" value="FAD/NAD(P)-binding domain"/>
    <property type="match status" value="1"/>
</dbReference>
<dbReference type="Gene3D" id="3.30.70.2450">
    <property type="match status" value="1"/>
</dbReference>
<dbReference type="PANTHER" id="PTHR43004:SF19">
    <property type="entry name" value="BINDING MONOOXYGENASE, PUTATIVE (JCVI)-RELATED"/>
    <property type="match status" value="1"/>
</dbReference>
<accession>A0A8H7SB30</accession>
<dbReference type="InterPro" id="IPR036188">
    <property type="entry name" value="FAD/NAD-bd_sf"/>
</dbReference>
<keyword evidence="4" id="KW-0560">Oxidoreductase</keyword>
<dbReference type="OrthoDB" id="2690153at2759"/>
<keyword evidence="7" id="KW-1185">Reference proteome</keyword>
<evidence type="ECO:0000256" key="1">
    <source>
        <dbReference type="ARBA" id="ARBA00001974"/>
    </source>
</evidence>
<protein>
    <recommendedName>
        <fullName evidence="5">FAD-binding domain-containing protein</fullName>
    </recommendedName>
</protein>
<reference evidence="6 7" key="1">
    <citation type="submission" date="2020-12" db="EMBL/GenBank/DDBJ databases">
        <title>Metabolic potential, ecology and presence of endohyphal bacteria is reflected in genomic diversity of Mucoromycotina.</title>
        <authorList>
            <person name="Muszewska A."/>
            <person name="Okrasinska A."/>
            <person name="Steczkiewicz K."/>
            <person name="Drgas O."/>
            <person name="Orlowska M."/>
            <person name="Perlinska-Lenart U."/>
            <person name="Aleksandrzak-Piekarczyk T."/>
            <person name="Szatraj K."/>
            <person name="Zielenkiewicz U."/>
            <person name="Pilsyk S."/>
            <person name="Malc E."/>
            <person name="Mieczkowski P."/>
            <person name="Kruszewska J.S."/>
            <person name="Biernat P."/>
            <person name="Pawlowska J."/>
        </authorList>
    </citation>
    <scope>NUCLEOTIDE SEQUENCE [LARGE SCALE GENOMIC DNA]</scope>
    <source>
        <strain evidence="6 7">CBS 142.35</strain>
    </source>
</reference>
<name>A0A8H7SB30_9FUNG</name>
<comment type="cofactor">
    <cofactor evidence="1">
        <name>FAD</name>
        <dbReference type="ChEBI" id="CHEBI:57692"/>
    </cofactor>
</comment>
<organism evidence="6 7">
    <name type="scientific">Circinella minor</name>
    <dbReference type="NCBI Taxonomy" id="1195481"/>
    <lineage>
        <taxon>Eukaryota</taxon>
        <taxon>Fungi</taxon>
        <taxon>Fungi incertae sedis</taxon>
        <taxon>Mucoromycota</taxon>
        <taxon>Mucoromycotina</taxon>
        <taxon>Mucoromycetes</taxon>
        <taxon>Mucorales</taxon>
        <taxon>Lichtheimiaceae</taxon>
        <taxon>Circinella</taxon>
    </lineage>
</organism>
<dbReference type="SUPFAM" id="SSF51905">
    <property type="entry name" value="FAD/NAD(P)-binding domain"/>
    <property type="match status" value="1"/>
</dbReference>
<evidence type="ECO:0000313" key="7">
    <source>
        <dbReference type="Proteomes" id="UP000646827"/>
    </source>
</evidence>
<dbReference type="PANTHER" id="PTHR43004">
    <property type="entry name" value="TRK SYSTEM POTASSIUM UPTAKE PROTEIN"/>
    <property type="match status" value="1"/>
</dbReference>
<evidence type="ECO:0000256" key="3">
    <source>
        <dbReference type="ARBA" id="ARBA00022827"/>
    </source>
</evidence>
<keyword evidence="3" id="KW-0274">FAD</keyword>
<dbReference type="InterPro" id="IPR050641">
    <property type="entry name" value="RIFMO-like"/>
</dbReference>
<dbReference type="AlphaFoldDB" id="A0A8H7SB30"/>